<keyword evidence="1" id="KW-0238">DNA-binding</keyword>
<dbReference type="RefSeq" id="WP_394386172.1">
    <property type="nucleotide sequence ID" value="NZ_JBIGIB010000004.1"/>
</dbReference>
<comment type="caution">
    <text evidence="1">The sequence shown here is derived from an EMBL/GenBank/DDBJ whole genome shotgun (WGS) entry which is preliminary data.</text>
</comment>
<dbReference type="Proteomes" id="UP001606303">
    <property type="component" value="Unassembled WGS sequence"/>
</dbReference>
<accession>A0ABW7H1X2</accession>
<sequence length="97" mass="11119">MSIFRHDDKFHQQARNTFATMQIQPSDLSRVREDFFLRGESVADWARNHAFPVNAVYQVLNGHCQARRGRSHQIAVALGLKAQPSVISAEQVKERIM</sequence>
<reference evidence="1 2" key="1">
    <citation type="submission" date="2024-08" db="EMBL/GenBank/DDBJ databases">
        <authorList>
            <person name="Lu H."/>
        </authorList>
    </citation>
    <scope>NUCLEOTIDE SEQUENCE [LARGE SCALE GENOMIC DNA]</scope>
    <source>
        <strain evidence="1 2">BYS87W</strain>
    </source>
</reference>
<gene>
    <name evidence="1" type="ORF">ACG01O_16280</name>
</gene>
<protein>
    <submittedName>
        <fullName evidence="1">DNA-binding protein</fullName>
    </submittedName>
</protein>
<evidence type="ECO:0000313" key="2">
    <source>
        <dbReference type="Proteomes" id="UP001606303"/>
    </source>
</evidence>
<name>A0ABW7H1X2_9BURK</name>
<dbReference type="InterPro" id="IPR026365">
    <property type="entry name" value="BcepMu_gp16"/>
</dbReference>
<dbReference type="GO" id="GO:0003677">
    <property type="term" value="F:DNA binding"/>
    <property type="evidence" value="ECO:0007669"/>
    <property type="project" value="UniProtKB-KW"/>
</dbReference>
<keyword evidence="2" id="KW-1185">Reference proteome</keyword>
<evidence type="ECO:0000313" key="1">
    <source>
        <dbReference type="EMBL" id="MFG6468185.1"/>
    </source>
</evidence>
<proteinExistence type="predicted"/>
<dbReference type="EMBL" id="JBIGIB010000004">
    <property type="protein sequence ID" value="MFG6468185.1"/>
    <property type="molecule type" value="Genomic_DNA"/>
</dbReference>
<dbReference type="NCBIfam" id="TIGR04111">
    <property type="entry name" value="BcepMu_gp16"/>
    <property type="match status" value="1"/>
</dbReference>
<organism evidence="1 2">
    <name type="scientific">Pelomonas baiyunensis</name>
    <dbReference type="NCBI Taxonomy" id="3299026"/>
    <lineage>
        <taxon>Bacteria</taxon>
        <taxon>Pseudomonadati</taxon>
        <taxon>Pseudomonadota</taxon>
        <taxon>Betaproteobacteria</taxon>
        <taxon>Burkholderiales</taxon>
        <taxon>Sphaerotilaceae</taxon>
        <taxon>Roseateles</taxon>
    </lineage>
</organism>